<gene>
    <name evidence="1" type="ORF">JR064_16625</name>
</gene>
<sequence>MPAIIIGTQMERGLTKWRHGFSVPEEGPADRLLVIEFHGDPWEIPGFKGDVLDVAELRAACPLAAQDWIPLQGNLKCKAQLGVPARISIPLSQAANPR</sequence>
<evidence type="ECO:0000313" key="2">
    <source>
        <dbReference type="Proteomes" id="UP000695802"/>
    </source>
</evidence>
<comment type="caution">
    <text evidence="1">The sequence shown here is derived from an EMBL/GenBank/DDBJ whole genome shotgun (WGS) entry which is preliminary data.</text>
</comment>
<proteinExistence type="predicted"/>
<dbReference type="EMBL" id="JAFIWB010000022">
    <property type="protein sequence ID" value="MBN6103795.1"/>
    <property type="molecule type" value="Genomic_DNA"/>
</dbReference>
<dbReference type="RefSeq" id="WP_179566524.1">
    <property type="nucleotide sequence ID" value="NZ_JACSQX010000002.1"/>
</dbReference>
<accession>A0ABS3B8A8</accession>
<keyword evidence="2" id="KW-1185">Reference proteome</keyword>
<organism evidence="1 2">
    <name type="scientific">Xanthomonas bonasiae</name>
    <dbReference type="NCBI Taxonomy" id="2810351"/>
    <lineage>
        <taxon>Bacteria</taxon>
        <taxon>Pseudomonadati</taxon>
        <taxon>Pseudomonadota</taxon>
        <taxon>Gammaproteobacteria</taxon>
        <taxon>Lysobacterales</taxon>
        <taxon>Lysobacteraceae</taxon>
        <taxon>Xanthomonas</taxon>
    </lineage>
</organism>
<protein>
    <submittedName>
        <fullName evidence="1">Uncharacterized protein</fullName>
    </submittedName>
</protein>
<reference evidence="1 2" key="1">
    <citation type="submission" date="2021-02" db="EMBL/GenBank/DDBJ databases">
        <title>Taxonomically Unique Crown Gall-Associated Xanthomonas Stains Have Deficiency in Virulence Repertories.</title>
        <authorList>
            <person name="Mafakheri H."/>
            <person name="Taghavi S.M."/>
            <person name="Dimkic I."/>
            <person name="Nemanja K."/>
            <person name="Osdaghi E."/>
        </authorList>
    </citation>
    <scope>NUCLEOTIDE SEQUENCE [LARGE SCALE GENOMIC DNA]</scope>
    <source>
        <strain evidence="1 2">FX4</strain>
    </source>
</reference>
<name>A0ABS3B8A8_9XANT</name>
<evidence type="ECO:0000313" key="1">
    <source>
        <dbReference type="EMBL" id="MBN6103795.1"/>
    </source>
</evidence>
<dbReference type="Proteomes" id="UP000695802">
    <property type="component" value="Unassembled WGS sequence"/>
</dbReference>